<dbReference type="Gene3D" id="3.40.50.80">
    <property type="entry name" value="Nucleotide-binding domain of ferredoxin-NADP reductase (FNR) module"/>
    <property type="match status" value="1"/>
</dbReference>
<evidence type="ECO:0000313" key="4">
    <source>
        <dbReference type="Proteomes" id="UP001596099"/>
    </source>
</evidence>
<dbReference type="PRINTS" id="PR00406">
    <property type="entry name" value="CYTB5RDTASE"/>
</dbReference>
<sequence length="247" mass="27682">MSYDAEVVSTHHVTPRVKQFRLRVPGHEFDFEPGQHTTVQFEFDGEGQVGEAEPGDTVVRPYTATNTPDGEQITLAIKVYDDGLASAYMHQRRVGDRVTLGEFEGNLAVEDLDEDVAFVSTGTGITPMVAMLKQYLEEGSGHVQFLYGEKDEESVIYRETLEQLASEHENLDYTLVLSDSDYEWTGRVGHVQEHLDDVFDAVDDRDFYVCGVPQMVVETTDELADLGAPDDRVHTEGWEDGAVEEEE</sequence>
<dbReference type="SUPFAM" id="SSF63380">
    <property type="entry name" value="Riboflavin synthase domain-like"/>
    <property type="match status" value="1"/>
</dbReference>
<feature type="compositionally biased region" description="Acidic residues" evidence="1">
    <location>
        <begin position="238"/>
        <end position="247"/>
    </location>
</feature>
<dbReference type="InterPro" id="IPR039261">
    <property type="entry name" value="FNR_nucleotide-bd"/>
</dbReference>
<keyword evidence="4" id="KW-1185">Reference proteome</keyword>
<dbReference type="PANTHER" id="PTHR47354">
    <property type="entry name" value="NADH OXIDOREDUCTASE HCR"/>
    <property type="match status" value="1"/>
</dbReference>
<dbReference type="InterPro" id="IPR001433">
    <property type="entry name" value="OxRdtase_FAD/NAD-bd"/>
</dbReference>
<evidence type="ECO:0000256" key="1">
    <source>
        <dbReference type="SAM" id="MobiDB-lite"/>
    </source>
</evidence>
<dbReference type="RefSeq" id="WP_247413791.1">
    <property type="nucleotide sequence ID" value="NZ_JALLGW010000001.1"/>
</dbReference>
<feature type="region of interest" description="Disordered" evidence="1">
    <location>
        <begin position="227"/>
        <end position="247"/>
    </location>
</feature>
<dbReference type="InterPro" id="IPR017927">
    <property type="entry name" value="FAD-bd_FR_type"/>
</dbReference>
<dbReference type="InterPro" id="IPR050415">
    <property type="entry name" value="MRET"/>
</dbReference>
<evidence type="ECO:0000259" key="2">
    <source>
        <dbReference type="PROSITE" id="PS51384"/>
    </source>
</evidence>
<name>A0ABD5RKM6_9EURY</name>
<accession>A0ABD5RKM6</accession>
<protein>
    <submittedName>
        <fullName evidence="3">Ferredoxin--NADP reductase</fullName>
    </submittedName>
</protein>
<dbReference type="Pfam" id="PF00970">
    <property type="entry name" value="FAD_binding_6"/>
    <property type="match status" value="1"/>
</dbReference>
<dbReference type="EMBL" id="JBHSQH010000001">
    <property type="protein sequence ID" value="MFC5970874.1"/>
    <property type="molecule type" value="Genomic_DNA"/>
</dbReference>
<dbReference type="AlphaFoldDB" id="A0ABD5RKM6"/>
<dbReference type="InterPro" id="IPR017938">
    <property type="entry name" value="Riboflavin_synthase-like_b-brl"/>
</dbReference>
<dbReference type="InterPro" id="IPR001709">
    <property type="entry name" value="Flavoprot_Pyr_Nucl_cyt_Rdtase"/>
</dbReference>
<dbReference type="Gene3D" id="2.40.30.10">
    <property type="entry name" value="Translation factors"/>
    <property type="match status" value="1"/>
</dbReference>
<dbReference type="PANTHER" id="PTHR47354:SF5">
    <property type="entry name" value="PROTEIN RFBI"/>
    <property type="match status" value="1"/>
</dbReference>
<feature type="domain" description="FAD-binding FR-type" evidence="2">
    <location>
        <begin position="1"/>
        <end position="110"/>
    </location>
</feature>
<dbReference type="Proteomes" id="UP001596099">
    <property type="component" value="Unassembled WGS sequence"/>
</dbReference>
<dbReference type="SUPFAM" id="SSF52343">
    <property type="entry name" value="Ferredoxin reductase-like, C-terminal NADP-linked domain"/>
    <property type="match status" value="1"/>
</dbReference>
<proteinExistence type="predicted"/>
<dbReference type="PROSITE" id="PS51384">
    <property type="entry name" value="FAD_FR"/>
    <property type="match status" value="1"/>
</dbReference>
<evidence type="ECO:0000313" key="3">
    <source>
        <dbReference type="EMBL" id="MFC5970874.1"/>
    </source>
</evidence>
<organism evidence="3 4">
    <name type="scientific">Halomarina salina</name>
    <dbReference type="NCBI Taxonomy" id="1872699"/>
    <lineage>
        <taxon>Archaea</taxon>
        <taxon>Methanobacteriati</taxon>
        <taxon>Methanobacteriota</taxon>
        <taxon>Stenosarchaea group</taxon>
        <taxon>Halobacteria</taxon>
        <taxon>Halobacteriales</taxon>
        <taxon>Natronomonadaceae</taxon>
        <taxon>Halomarina</taxon>
    </lineage>
</organism>
<comment type="caution">
    <text evidence="3">The sequence shown here is derived from an EMBL/GenBank/DDBJ whole genome shotgun (WGS) entry which is preliminary data.</text>
</comment>
<dbReference type="PRINTS" id="PR00371">
    <property type="entry name" value="FPNCR"/>
</dbReference>
<dbReference type="InterPro" id="IPR008333">
    <property type="entry name" value="Cbr1-like_FAD-bd_dom"/>
</dbReference>
<reference evidence="3 4" key="1">
    <citation type="journal article" date="2019" name="Int. J. Syst. Evol. Microbiol.">
        <title>The Global Catalogue of Microorganisms (GCM) 10K type strain sequencing project: providing services to taxonomists for standard genome sequencing and annotation.</title>
        <authorList>
            <consortium name="The Broad Institute Genomics Platform"/>
            <consortium name="The Broad Institute Genome Sequencing Center for Infectious Disease"/>
            <person name="Wu L."/>
            <person name="Ma J."/>
        </authorList>
    </citation>
    <scope>NUCLEOTIDE SEQUENCE [LARGE SCALE GENOMIC DNA]</scope>
    <source>
        <strain evidence="3 4">CGMCC 1.12543</strain>
    </source>
</reference>
<dbReference type="Pfam" id="PF00175">
    <property type="entry name" value="NAD_binding_1"/>
    <property type="match status" value="1"/>
</dbReference>
<gene>
    <name evidence="3" type="ORF">ACFPYI_05960</name>
</gene>